<dbReference type="STRING" id="1592317.DPF_0772"/>
<organism evidence="1 2">
    <name type="scientific">Desulfoplanes formicivorans</name>
    <dbReference type="NCBI Taxonomy" id="1592317"/>
    <lineage>
        <taxon>Bacteria</taxon>
        <taxon>Pseudomonadati</taxon>
        <taxon>Thermodesulfobacteriota</taxon>
        <taxon>Desulfovibrionia</taxon>
        <taxon>Desulfovibrionales</taxon>
        <taxon>Desulfoplanaceae</taxon>
        <taxon>Desulfoplanes</taxon>
    </lineage>
</organism>
<evidence type="ECO:0000313" key="1">
    <source>
        <dbReference type="EMBL" id="GAU08071.1"/>
    </source>
</evidence>
<dbReference type="RefSeq" id="WP_069857579.1">
    <property type="nucleotide sequence ID" value="NZ_BDFE01000009.1"/>
</dbReference>
<dbReference type="Gene3D" id="3.10.580.10">
    <property type="entry name" value="CBS-domain"/>
    <property type="match status" value="1"/>
</dbReference>
<dbReference type="EMBL" id="BDFE01000009">
    <property type="protein sequence ID" value="GAU08071.1"/>
    <property type="molecule type" value="Genomic_DNA"/>
</dbReference>
<dbReference type="SUPFAM" id="SSF54631">
    <property type="entry name" value="CBS-domain pair"/>
    <property type="match status" value="1"/>
</dbReference>
<name>A0A194AG59_9BACT</name>
<comment type="caution">
    <text evidence="1">The sequence shown here is derived from an EMBL/GenBank/DDBJ whole genome shotgun (WGS) entry which is preliminary data.</text>
</comment>
<proteinExistence type="predicted"/>
<dbReference type="AlphaFoldDB" id="A0A194AG59"/>
<evidence type="ECO:0000313" key="2">
    <source>
        <dbReference type="Proteomes" id="UP000095200"/>
    </source>
</evidence>
<dbReference type="OrthoDB" id="5470806at2"/>
<accession>A0A194AG59</accession>
<sequence>MKTIKVEELMVPLGEYAQLDENKTLYDAVMALRRHQKEKKEKIHTSVLIVTQEGTIATMLTILDIFRIMEPKYKEVEDIDLSRFGMQPGYVESMLESFDLWASPLEDVCHKAAQVVLKDIEWEMIPQDVIDAEATLDLAVHRMIVNNKHALLVKKEDTFVGVLRSFDIFSTFCEAIEQCDIPQKK</sequence>
<dbReference type="InterPro" id="IPR046342">
    <property type="entry name" value="CBS_dom_sf"/>
</dbReference>
<reference evidence="2" key="1">
    <citation type="submission" date="2016-06" db="EMBL/GenBank/DDBJ databases">
        <title>Draft genome sequence of Desulfoplanes formicivorans strain Pf12B.</title>
        <authorList>
            <person name="Watanabe M."/>
            <person name="Kojima H."/>
            <person name="Fukui M."/>
        </authorList>
    </citation>
    <scope>NUCLEOTIDE SEQUENCE [LARGE SCALE GENOMIC DNA]</scope>
    <source>
        <strain evidence="2">Pf12B</strain>
    </source>
</reference>
<evidence type="ECO:0008006" key="3">
    <source>
        <dbReference type="Google" id="ProtNLM"/>
    </source>
</evidence>
<dbReference type="Proteomes" id="UP000095200">
    <property type="component" value="Unassembled WGS sequence"/>
</dbReference>
<protein>
    <recommendedName>
        <fullName evidence="3">CBS domain-containing protein</fullName>
    </recommendedName>
</protein>
<keyword evidence="2" id="KW-1185">Reference proteome</keyword>
<gene>
    <name evidence="1" type="ORF">DPF_0772</name>
</gene>